<feature type="region of interest" description="Disordered" evidence="1">
    <location>
        <begin position="1"/>
        <end position="101"/>
    </location>
</feature>
<keyword evidence="3" id="KW-1185">Reference proteome</keyword>
<gene>
    <name evidence="2" type="ORF">BT63DRAFT_231027</name>
</gene>
<dbReference type="GO" id="GO:0005730">
    <property type="term" value="C:nucleolus"/>
    <property type="evidence" value="ECO:0007669"/>
    <property type="project" value="TreeGrafter"/>
</dbReference>
<dbReference type="EMBL" id="MU004234">
    <property type="protein sequence ID" value="KAF2670159.1"/>
    <property type="molecule type" value="Genomic_DNA"/>
</dbReference>
<accession>A0A6A6UD02</accession>
<protein>
    <submittedName>
        <fullName evidence="2">DUF1754-domain-containing protein</fullName>
    </submittedName>
</protein>
<dbReference type="InterPro" id="IPR013865">
    <property type="entry name" value="FAM32A"/>
</dbReference>
<feature type="compositionally biased region" description="Basic and acidic residues" evidence="1">
    <location>
        <begin position="74"/>
        <end position="101"/>
    </location>
</feature>
<evidence type="ECO:0000313" key="2">
    <source>
        <dbReference type="EMBL" id="KAF2670159.1"/>
    </source>
</evidence>
<feature type="compositionally biased region" description="Low complexity" evidence="1">
    <location>
        <begin position="31"/>
        <end position="42"/>
    </location>
</feature>
<feature type="compositionally biased region" description="Polar residues" evidence="1">
    <location>
        <begin position="1"/>
        <end position="10"/>
    </location>
</feature>
<proteinExistence type="predicted"/>
<dbReference type="PANTHER" id="PTHR13282:SF6">
    <property type="entry name" value="PROTEIN FAM32A"/>
    <property type="match status" value="1"/>
</dbReference>
<dbReference type="Proteomes" id="UP000799302">
    <property type="component" value="Unassembled WGS sequence"/>
</dbReference>
<dbReference type="AlphaFoldDB" id="A0A6A6UD02"/>
<dbReference type="Pfam" id="PF08555">
    <property type="entry name" value="FAM32A"/>
    <property type="match status" value="1"/>
</dbReference>
<sequence length="143" mass="16169">MPSSDYTASSGALKIKGVGGVSKKKKKKAKPPTTETPAEPSTSFKDVAEQQDTPNDDTTENTVARTSALEDEERQLAAEFEKEKLSGGVKTESERRFEETRRKRLEERLRREGVKTHKERVEELNRYLSRLSEHHDMPRIGPG</sequence>
<dbReference type="OrthoDB" id="205403at2759"/>
<evidence type="ECO:0000313" key="3">
    <source>
        <dbReference type="Proteomes" id="UP000799302"/>
    </source>
</evidence>
<evidence type="ECO:0000256" key="1">
    <source>
        <dbReference type="SAM" id="MobiDB-lite"/>
    </source>
</evidence>
<reference evidence="2" key="1">
    <citation type="journal article" date="2020" name="Stud. Mycol.">
        <title>101 Dothideomycetes genomes: a test case for predicting lifestyles and emergence of pathogens.</title>
        <authorList>
            <person name="Haridas S."/>
            <person name="Albert R."/>
            <person name="Binder M."/>
            <person name="Bloem J."/>
            <person name="Labutti K."/>
            <person name="Salamov A."/>
            <person name="Andreopoulos B."/>
            <person name="Baker S."/>
            <person name="Barry K."/>
            <person name="Bills G."/>
            <person name="Bluhm B."/>
            <person name="Cannon C."/>
            <person name="Castanera R."/>
            <person name="Culley D."/>
            <person name="Daum C."/>
            <person name="Ezra D."/>
            <person name="Gonzalez J."/>
            <person name="Henrissat B."/>
            <person name="Kuo A."/>
            <person name="Liang C."/>
            <person name="Lipzen A."/>
            <person name="Lutzoni F."/>
            <person name="Magnuson J."/>
            <person name="Mondo S."/>
            <person name="Nolan M."/>
            <person name="Ohm R."/>
            <person name="Pangilinan J."/>
            <person name="Park H.-J."/>
            <person name="Ramirez L."/>
            <person name="Alfaro M."/>
            <person name="Sun H."/>
            <person name="Tritt A."/>
            <person name="Yoshinaga Y."/>
            <person name="Zwiers L.-H."/>
            <person name="Turgeon B."/>
            <person name="Goodwin S."/>
            <person name="Spatafora J."/>
            <person name="Crous P."/>
            <person name="Grigoriev I."/>
        </authorList>
    </citation>
    <scope>NUCLEOTIDE SEQUENCE</scope>
    <source>
        <strain evidence="2">CBS 115976</strain>
    </source>
</reference>
<name>A0A6A6UD02_9PEZI</name>
<organism evidence="2 3">
    <name type="scientific">Microthyrium microscopicum</name>
    <dbReference type="NCBI Taxonomy" id="703497"/>
    <lineage>
        <taxon>Eukaryota</taxon>
        <taxon>Fungi</taxon>
        <taxon>Dikarya</taxon>
        <taxon>Ascomycota</taxon>
        <taxon>Pezizomycotina</taxon>
        <taxon>Dothideomycetes</taxon>
        <taxon>Dothideomycetes incertae sedis</taxon>
        <taxon>Microthyriales</taxon>
        <taxon>Microthyriaceae</taxon>
        <taxon>Microthyrium</taxon>
    </lineage>
</organism>
<dbReference type="PANTHER" id="PTHR13282">
    <property type="entry name" value="PROTEIN FAM32A"/>
    <property type="match status" value="1"/>
</dbReference>